<dbReference type="GO" id="GO:0009055">
    <property type="term" value="F:electron transfer activity"/>
    <property type="evidence" value="ECO:0007669"/>
    <property type="project" value="InterPro"/>
</dbReference>
<keyword evidence="5 9" id="KW-1133">Transmembrane helix</keyword>
<dbReference type="InterPro" id="IPR000701">
    <property type="entry name" value="SuccDH_FuR_B_TM-su"/>
</dbReference>
<dbReference type="PANTHER" id="PTHR10978">
    <property type="entry name" value="SUCCINATE DEHYDROGENASE CYTOCHROME B560 SUBUNIT"/>
    <property type="match status" value="1"/>
</dbReference>
<evidence type="ECO:0000256" key="8">
    <source>
        <dbReference type="PIRSR" id="PIRSR000178-1"/>
    </source>
</evidence>
<keyword evidence="10" id="KW-0496">Mitochondrion</keyword>
<keyword evidence="7 9" id="KW-0472">Membrane</keyword>
<feature type="transmembrane region" description="Helical" evidence="9">
    <location>
        <begin position="123"/>
        <end position="139"/>
    </location>
</feature>
<keyword evidence="2 8" id="KW-0349">Heme</keyword>
<comment type="cofactor">
    <cofactor evidence="8">
        <name>heme</name>
        <dbReference type="ChEBI" id="CHEBI:30413"/>
    </cofactor>
    <text evidence="8">The heme is bound between the two transmembrane subunits.</text>
</comment>
<dbReference type="PIRSF" id="PIRSF000178">
    <property type="entry name" value="SDH_cyt_b560"/>
    <property type="match status" value="1"/>
</dbReference>
<evidence type="ECO:0000256" key="7">
    <source>
        <dbReference type="ARBA" id="ARBA00023136"/>
    </source>
</evidence>
<dbReference type="PROSITE" id="PS01000">
    <property type="entry name" value="SDH_CYT_1"/>
    <property type="match status" value="1"/>
</dbReference>
<comment type="subcellular location">
    <subcellularLocation>
        <location evidence="1">Membrane</location>
        <topology evidence="1">Multi-pass membrane protein</topology>
    </subcellularLocation>
</comment>
<dbReference type="PROSITE" id="PS01001">
    <property type="entry name" value="SDH_CYT_2"/>
    <property type="match status" value="1"/>
</dbReference>
<reference evidence="10" key="1">
    <citation type="submission" date="2015-12" db="EMBL/GenBank/DDBJ databases">
        <authorList>
            <person name="Shamseldin A."/>
            <person name="Moawad H."/>
            <person name="Abd El-Rahim W.M."/>
            <person name="Sadowsky M.J."/>
        </authorList>
    </citation>
    <scope>NUCLEOTIDE SEQUENCE</scope>
</reference>
<proteinExistence type="predicted"/>
<organism evidence="10">
    <name type="scientific">Pyropia endiviifolia</name>
    <dbReference type="NCBI Taxonomy" id="1699272"/>
    <lineage>
        <taxon>Eukaryota</taxon>
        <taxon>Rhodophyta</taxon>
        <taxon>Bangiophyceae</taxon>
        <taxon>Bangiales</taxon>
        <taxon>Bangiaceae</taxon>
        <taxon>Pyropia</taxon>
    </lineage>
</organism>
<feature type="transmembrane region" description="Helical" evidence="9">
    <location>
        <begin position="41"/>
        <end position="64"/>
    </location>
</feature>
<dbReference type="Pfam" id="PF01127">
    <property type="entry name" value="Sdh_cyt"/>
    <property type="match status" value="1"/>
</dbReference>
<evidence type="ECO:0000256" key="5">
    <source>
        <dbReference type="ARBA" id="ARBA00022989"/>
    </source>
</evidence>
<dbReference type="InterPro" id="IPR014314">
    <property type="entry name" value="Succ_DH_cytb556"/>
</dbReference>
<keyword evidence="3 9" id="KW-0812">Transmembrane</keyword>
<feature type="binding site" description="axial binding residue" evidence="8">
    <location>
        <position position="97"/>
    </location>
    <ligand>
        <name>heme</name>
        <dbReference type="ChEBI" id="CHEBI:30413"/>
        <note>ligand shared with second transmembrane subunit</note>
    </ligand>
    <ligandPart>
        <name>Fe</name>
        <dbReference type="ChEBI" id="CHEBI:18248"/>
    </ligandPart>
</feature>
<protein>
    <submittedName>
        <fullName evidence="10">Succinate:cytochrome c oxidoreductase subunit 3</fullName>
    </submittedName>
</protein>
<dbReference type="Gene3D" id="1.20.1300.10">
    <property type="entry name" value="Fumarate reductase/succinate dehydrogenase, transmembrane subunit"/>
    <property type="match status" value="1"/>
</dbReference>
<evidence type="ECO:0000313" key="10">
    <source>
        <dbReference type="EMBL" id="AMN87296.1"/>
    </source>
</evidence>
<dbReference type="AlphaFoldDB" id="A0A1S5QMW0"/>
<dbReference type="GO" id="GO:0006099">
    <property type="term" value="P:tricarboxylic acid cycle"/>
    <property type="evidence" value="ECO:0007669"/>
    <property type="project" value="InterPro"/>
</dbReference>
<name>A0A1S5QMW0_9RHOD</name>
<evidence type="ECO:0000256" key="4">
    <source>
        <dbReference type="ARBA" id="ARBA00022723"/>
    </source>
</evidence>
<dbReference type="GO" id="GO:0005739">
    <property type="term" value="C:mitochondrion"/>
    <property type="evidence" value="ECO:0007669"/>
    <property type="project" value="GOC"/>
</dbReference>
<dbReference type="GO" id="GO:0046872">
    <property type="term" value="F:metal ion binding"/>
    <property type="evidence" value="ECO:0007669"/>
    <property type="project" value="UniProtKB-KW"/>
</dbReference>
<evidence type="ECO:0000256" key="1">
    <source>
        <dbReference type="ARBA" id="ARBA00004141"/>
    </source>
</evidence>
<dbReference type="InterPro" id="IPR018495">
    <property type="entry name" value="Succ_DH_cyt_bsu_CS"/>
</dbReference>
<dbReference type="SUPFAM" id="SSF81343">
    <property type="entry name" value="Fumarate reductase respiratory complex transmembrane subunits"/>
    <property type="match status" value="1"/>
</dbReference>
<feature type="transmembrane region" description="Helical" evidence="9">
    <location>
        <begin position="76"/>
        <end position="102"/>
    </location>
</feature>
<evidence type="ECO:0000256" key="9">
    <source>
        <dbReference type="SAM" id="Phobius"/>
    </source>
</evidence>
<sequence>MVVKYPENVNYNMRRINRPISPHLTIYNPQKASIFSIWHRISGVTMFVLVMSPFLILNTIYFSYMTTSFAQFLVDYVVFNWFLVSCKLFISSIFFYHIINGIRHLFWDVVIHVNTIKMYKDSNILLSFLFAIISAQFYAGF</sequence>
<accession>A0A1S5QMW0</accession>
<dbReference type="GO" id="GO:0006121">
    <property type="term" value="P:mitochondrial electron transport, succinate to ubiquinone"/>
    <property type="evidence" value="ECO:0007669"/>
    <property type="project" value="TreeGrafter"/>
</dbReference>
<evidence type="ECO:0000256" key="3">
    <source>
        <dbReference type="ARBA" id="ARBA00022692"/>
    </source>
</evidence>
<dbReference type="PANTHER" id="PTHR10978:SF5">
    <property type="entry name" value="SUCCINATE DEHYDROGENASE CYTOCHROME B560 SUBUNIT, MITOCHONDRIAL"/>
    <property type="match status" value="1"/>
</dbReference>
<dbReference type="NCBIfam" id="TIGR02970">
    <property type="entry name" value="succ_dehyd_cytB"/>
    <property type="match status" value="1"/>
</dbReference>
<gene>
    <name evidence="10" type="primary">sdh3</name>
</gene>
<dbReference type="InterPro" id="IPR034804">
    <property type="entry name" value="SQR/QFR_C/D"/>
</dbReference>
<evidence type="ECO:0000256" key="6">
    <source>
        <dbReference type="ARBA" id="ARBA00023004"/>
    </source>
</evidence>
<keyword evidence="4 8" id="KW-0479">Metal-binding</keyword>
<evidence type="ECO:0000256" key="2">
    <source>
        <dbReference type="ARBA" id="ARBA00022617"/>
    </source>
</evidence>
<geneLocation type="mitochondrion" evidence="10"/>
<dbReference type="GO" id="GO:0016020">
    <property type="term" value="C:membrane"/>
    <property type="evidence" value="ECO:0007669"/>
    <property type="project" value="UniProtKB-SubCell"/>
</dbReference>
<dbReference type="CDD" id="cd03499">
    <property type="entry name" value="SQR_TypeC_SdhC"/>
    <property type="match status" value="1"/>
</dbReference>
<keyword evidence="6 8" id="KW-0408">Iron</keyword>
<dbReference type="EMBL" id="KU356193">
    <property type="protein sequence ID" value="AMN87296.1"/>
    <property type="molecule type" value="Genomic_DNA"/>
</dbReference>